<accession>A0A1T4LHW6</accession>
<feature type="domain" description="FAD/NAD(P)-binding" evidence="3">
    <location>
        <begin position="14"/>
        <end position="291"/>
    </location>
</feature>
<dbReference type="Pfam" id="PF07992">
    <property type="entry name" value="Pyr_redox_2"/>
    <property type="match status" value="1"/>
</dbReference>
<name>A0A1T4LHW6_9GAMM</name>
<evidence type="ECO:0000256" key="1">
    <source>
        <dbReference type="ARBA" id="ARBA00022630"/>
    </source>
</evidence>
<dbReference type="InterPro" id="IPR050097">
    <property type="entry name" value="Ferredoxin-NADP_redctase_2"/>
</dbReference>
<dbReference type="PRINTS" id="PR00368">
    <property type="entry name" value="FADPNR"/>
</dbReference>
<dbReference type="Proteomes" id="UP000190061">
    <property type="component" value="Unassembled WGS sequence"/>
</dbReference>
<dbReference type="STRING" id="1122188.SAMN02745674_00022"/>
<evidence type="ECO:0000313" key="5">
    <source>
        <dbReference type="Proteomes" id="UP000190061"/>
    </source>
</evidence>
<sequence>MPTPAADTAPDLLDCLIIGGGPGGLTAATYLARFRRRTALIDAGESRARWIPASHNCPGFPFGVAGNELLARFRTHAAEYGVEPVEARVEGLERNGQAFIATAGGRQWHARKVILATGAKDRLPGFEGIEDAIARGVVRLCAVCDGYEASDDAIAVFAPAEQAISHAGFLRSFSSDVTAIDSSGSDCSDPELLAMAEAAGVTLRSTPTRMVLEDGACRVEFADAEPGRFDTIYPVLGAENGSGLAVALGARVDEEDALVVDDHLQTSVPGLYAIGDVVSALNQIAVAVGHAAIAATAVHRALPANPR</sequence>
<evidence type="ECO:0000259" key="3">
    <source>
        <dbReference type="Pfam" id="PF07992"/>
    </source>
</evidence>
<dbReference type="GO" id="GO:0016491">
    <property type="term" value="F:oxidoreductase activity"/>
    <property type="evidence" value="ECO:0007669"/>
    <property type="project" value="UniProtKB-KW"/>
</dbReference>
<protein>
    <submittedName>
        <fullName evidence="4">Thioredoxin reductase (NADPH)</fullName>
    </submittedName>
</protein>
<dbReference type="EMBL" id="FUXP01000001">
    <property type="protein sequence ID" value="SJZ54303.1"/>
    <property type="molecule type" value="Genomic_DNA"/>
</dbReference>
<proteinExistence type="predicted"/>
<gene>
    <name evidence="4" type="ORF">SAMN02745674_00022</name>
</gene>
<keyword evidence="1" id="KW-0285">Flavoprotein</keyword>
<dbReference type="InterPro" id="IPR036188">
    <property type="entry name" value="FAD/NAD-bd_sf"/>
</dbReference>
<dbReference type="PANTHER" id="PTHR48105">
    <property type="entry name" value="THIOREDOXIN REDUCTASE 1-RELATED-RELATED"/>
    <property type="match status" value="1"/>
</dbReference>
<dbReference type="Gene3D" id="3.50.50.60">
    <property type="entry name" value="FAD/NAD(P)-binding domain"/>
    <property type="match status" value="2"/>
</dbReference>
<organism evidence="4 5">
    <name type="scientific">Lysobacter spongiicola DSM 21749</name>
    <dbReference type="NCBI Taxonomy" id="1122188"/>
    <lineage>
        <taxon>Bacteria</taxon>
        <taxon>Pseudomonadati</taxon>
        <taxon>Pseudomonadota</taxon>
        <taxon>Gammaproteobacteria</taxon>
        <taxon>Lysobacterales</taxon>
        <taxon>Lysobacteraceae</taxon>
        <taxon>Novilysobacter</taxon>
    </lineage>
</organism>
<evidence type="ECO:0000313" key="4">
    <source>
        <dbReference type="EMBL" id="SJZ54303.1"/>
    </source>
</evidence>
<dbReference type="InterPro" id="IPR023753">
    <property type="entry name" value="FAD/NAD-binding_dom"/>
</dbReference>
<keyword evidence="2" id="KW-0560">Oxidoreductase</keyword>
<dbReference type="PRINTS" id="PR00469">
    <property type="entry name" value="PNDRDTASEII"/>
</dbReference>
<dbReference type="RefSeq" id="WP_078756703.1">
    <property type="nucleotide sequence ID" value="NZ_FUXP01000001.1"/>
</dbReference>
<dbReference type="SUPFAM" id="SSF51905">
    <property type="entry name" value="FAD/NAD(P)-binding domain"/>
    <property type="match status" value="1"/>
</dbReference>
<dbReference type="AlphaFoldDB" id="A0A1T4LHW6"/>
<reference evidence="4 5" key="1">
    <citation type="submission" date="2017-02" db="EMBL/GenBank/DDBJ databases">
        <authorList>
            <person name="Peterson S.W."/>
        </authorList>
    </citation>
    <scope>NUCLEOTIDE SEQUENCE [LARGE SCALE GENOMIC DNA]</scope>
    <source>
        <strain evidence="4 5">DSM 21749</strain>
    </source>
</reference>
<keyword evidence="5" id="KW-1185">Reference proteome</keyword>
<evidence type="ECO:0000256" key="2">
    <source>
        <dbReference type="ARBA" id="ARBA00023002"/>
    </source>
</evidence>